<dbReference type="Pfam" id="PF00931">
    <property type="entry name" value="NB-ARC"/>
    <property type="match status" value="1"/>
</dbReference>
<dbReference type="OrthoDB" id="1435568at2759"/>
<dbReference type="GO" id="GO:0043531">
    <property type="term" value="F:ADP binding"/>
    <property type="evidence" value="ECO:0007669"/>
    <property type="project" value="InterPro"/>
</dbReference>
<organism evidence="5 6">
    <name type="scientific">Trifolium subterraneum</name>
    <name type="common">Subterranean clover</name>
    <dbReference type="NCBI Taxonomy" id="3900"/>
    <lineage>
        <taxon>Eukaryota</taxon>
        <taxon>Viridiplantae</taxon>
        <taxon>Streptophyta</taxon>
        <taxon>Embryophyta</taxon>
        <taxon>Tracheophyta</taxon>
        <taxon>Spermatophyta</taxon>
        <taxon>Magnoliopsida</taxon>
        <taxon>eudicotyledons</taxon>
        <taxon>Gunneridae</taxon>
        <taxon>Pentapetalae</taxon>
        <taxon>rosids</taxon>
        <taxon>fabids</taxon>
        <taxon>Fabales</taxon>
        <taxon>Fabaceae</taxon>
        <taxon>Papilionoideae</taxon>
        <taxon>50 kb inversion clade</taxon>
        <taxon>NPAAA clade</taxon>
        <taxon>Hologalegina</taxon>
        <taxon>IRL clade</taxon>
        <taxon>Trifolieae</taxon>
        <taxon>Trifolium</taxon>
    </lineage>
</organism>
<keyword evidence="2" id="KW-0611">Plant defense</keyword>
<dbReference type="Pfam" id="PF23247">
    <property type="entry name" value="LRR_RPS2"/>
    <property type="match status" value="3"/>
</dbReference>
<dbReference type="PANTHER" id="PTHR33463:SF105">
    <property type="entry name" value="AND NB-ARC DOMAIN DISEASE RESISTANCE PROTEIN, PUTATIVE-RELATED"/>
    <property type="match status" value="1"/>
</dbReference>
<gene>
    <name evidence="5" type="ORF">TSUD_328970</name>
</gene>
<dbReference type="PRINTS" id="PR00364">
    <property type="entry name" value="DISEASERSIST"/>
</dbReference>
<dbReference type="InterPro" id="IPR057135">
    <property type="entry name" value="At4g27190-like_LRR"/>
</dbReference>
<keyword evidence="6" id="KW-1185">Reference proteome</keyword>
<comment type="similarity">
    <text evidence="1">Belongs to the disease resistance NB-LRR family.</text>
</comment>
<evidence type="ECO:0000259" key="4">
    <source>
        <dbReference type="Pfam" id="PF23247"/>
    </source>
</evidence>
<sequence length="1131" mass="128800">MDCTELSTGAISKLAELGVESALKQFKYIIQHKKIIANLKEELKKLSALKQSLQGWVDAESTKGNEIPPNLSNWLSSVAAIEVELQIFYENRVNKNKKCFGGQCSALALNYSQGKQATAKTEDITRLKEEGSKLPLISYPKAPPALGSTFMKDIKSLESRNKIINTVIEKLNDDRLTRIGICGMGGVGKTTLLRDIIKLRADYNHVIELRDLDYKSIKSSMMTMHLIKKCEILILEKVVDLKNVISELDDCGLQCVNDLRIESCPNLECVIDCNTPLGALPLIKSLTMEDLTGLREIIRAHDHSETNKAMIKFSNLEKLELKYLRKLIGFANTIYLNDHHQPIHHGLISATKFTDLTNIEDGEVSFRSHSDPVNAKLFSSNWMKQFPKLETILLEDCSSIEMVFDLEGYSESSDDERDSFLFPRLSKLEISDLHNLSYVWGNVPCCVQGFHNLRFLTISYCNSLKYVFTSDIVRAITNLEELIISSCAMIENIVVWRRDDKEDANVKGHVTTIGFNKLSYLSLLKLPKLVNVYSDSHDFQCPSLTKFKIEECPMLEISLLPPRIQTNQDNINVTYSANTEVDNNSSSSTWALPGCRSFLPKFIRQRTITKRVNNKEENRIPYISERKNKKVKSHMPVLEDLCIIKCDLLDVIMARSEERDDIINTFTRLKSLHLKELPNLVRFSFSGIYEAWDKQHMDDQEGDHIRITCHPLMDESLFPNITSLFIEACHKVNILFSHSSMSGLKHLQKLEVRDCENMEEIIFHQEKIEASSSKIVFHALQHLLLIKLPNLKAFSQCHNNLDFPSLQKVNIEDCPNMEVFSRGFSDTPMLEDLSIKIESANNYIHIQDINAVIQGFKSFLSLISQNSNFPVASQGFNITKMTLDDLPKLSHIWKHNITKAVSFQNLKDIGVSNCHNLKNLLSHSMAKSLVQLQKLVVEKCEIMEEILTMEEEYIEGGTRVKTLFPKLVELKLLNLPKLECVCSANYDDDLPLCTFGEDSEINTTYDYDIMVSSMEVCLNMGTFPHGCVIVNTPNLHSLNLDRIHARTRGDLNLTIYYLQNSEKFKVELQKLETFKYINKKLLGYIKGVTVLEIVNCHKLQKCIPSNMMPLFSHLEKLEVAHLEKASSNFGI</sequence>
<name>A0A2Z6M8M4_TRISU</name>
<feature type="domain" description="NB-ARC" evidence="3">
    <location>
        <begin position="162"/>
        <end position="199"/>
    </location>
</feature>
<dbReference type="Gene3D" id="3.40.50.300">
    <property type="entry name" value="P-loop containing nucleotide triphosphate hydrolases"/>
    <property type="match status" value="1"/>
</dbReference>
<feature type="domain" description="Disease resistance protein At4g27190-like leucine-rich repeats" evidence="4">
    <location>
        <begin position="872"/>
        <end position="941"/>
    </location>
</feature>
<dbReference type="PANTHER" id="PTHR33463">
    <property type="entry name" value="NB-ARC DOMAIN-CONTAINING PROTEIN-RELATED"/>
    <property type="match status" value="1"/>
</dbReference>
<proteinExistence type="inferred from homology"/>
<dbReference type="EMBL" id="DF973237">
    <property type="protein sequence ID" value="GAU21772.1"/>
    <property type="molecule type" value="Genomic_DNA"/>
</dbReference>
<evidence type="ECO:0000256" key="1">
    <source>
        <dbReference type="ARBA" id="ARBA00008894"/>
    </source>
</evidence>
<reference evidence="6" key="1">
    <citation type="journal article" date="2017" name="Front. Plant Sci.">
        <title>Climate Clever Clovers: New Paradigm to Reduce the Environmental Footprint of Ruminants by Breeding Low Methanogenic Forages Utilizing Haplotype Variation.</title>
        <authorList>
            <person name="Kaur P."/>
            <person name="Appels R."/>
            <person name="Bayer P.E."/>
            <person name="Keeble-Gagnere G."/>
            <person name="Wang J."/>
            <person name="Hirakawa H."/>
            <person name="Shirasawa K."/>
            <person name="Vercoe P."/>
            <person name="Stefanova K."/>
            <person name="Durmic Z."/>
            <person name="Nichols P."/>
            <person name="Revell C."/>
            <person name="Isobe S.N."/>
            <person name="Edwards D."/>
            <person name="Erskine W."/>
        </authorList>
    </citation>
    <scope>NUCLEOTIDE SEQUENCE [LARGE SCALE GENOMIC DNA]</scope>
    <source>
        <strain evidence="6">cv. Daliak</strain>
    </source>
</reference>
<accession>A0A2Z6M8M4</accession>
<protein>
    <recommendedName>
        <fullName evidence="7">NB-ARC domain-containing protein</fullName>
    </recommendedName>
</protein>
<dbReference type="InterPro" id="IPR002182">
    <property type="entry name" value="NB-ARC"/>
</dbReference>
<evidence type="ECO:0000256" key="2">
    <source>
        <dbReference type="ARBA" id="ARBA00022821"/>
    </source>
</evidence>
<evidence type="ECO:0008006" key="7">
    <source>
        <dbReference type="Google" id="ProtNLM"/>
    </source>
</evidence>
<dbReference type="InterPro" id="IPR027417">
    <property type="entry name" value="P-loop_NTPase"/>
</dbReference>
<feature type="domain" description="Disease resistance protein At4g27190-like leucine-rich repeats" evidence="4">
    <location>
        <begin position="708"/>
        <end position="821"/>
    </location>
</feature>
<dbReference type="AlphaFoldDB" id="A0A2Z6M8M4"/>
<dbReference type="Proteomes" id="UP000242715">
    <property type="component" value="Unassembled WGS sequence"/>
</dbReference>
<evidence type="ECO:0000313" key="6">
    <source>
        <dbReference type="Proteomes" id="UP000242715"/>
    </source>
</evidence>
<dbReference type="InterPro" id="IPR032675">
    <property type="entry name" value="LRR_dom_sf"/>
</dbReference>
<evidence type="ECO:0000313" key="5">
    <source>
        <dbReference type="EMBL" id="GAU21772.1"/>
    </source>
</evidence>
<dbReference type="SUPFAM" id="SSF52540">
    <property type="entry name" value="P-loop containing nucleoside triphosphate hydrolases"/>
    <property type="match status" value="1"/>
</dbReference>
<feature type="domain" description="Disease resistance protein At4g27190-like leucine-rich repeats" evidence="4">
    <location>
        <begin position="374"/>
        <end position="488"/>
    </location>
</feature>
<dbReference type="Gene3D" id="3.80.10.10">
    <property type="entry name" value="Ribonuclease Inhibitor"/>
    <property type="match status" value="2"/>
</dbReference>
<evidence type="ECO:0000259" key="3">
    <source>
        <dbReference type="Pfam" id="PF00931"/>
    </source>
</evidence>
<dbReference type="InterPro" id="IPR050905">
    <property type="entry name" value="Plant_NBS-LRR"/>
</dbReference>
<dbReference type="SUPFAM" id="SSF52047">
    <property type="entry name" value="RNI-like"/>
    <property type="match status" value="2"/>
</dbReference>